<evidence type="ECO:0000256" key="1">
    <source>
        <dbReference type="ARBA" id="ARBA00022512"/>
    </source>
</evidence>
<dbReference type="Proteomes" id="UP000730482">
    <property type="component" value="Unassembled WGS sequence"/>
</dbReference>
<evidence type="ECO:0000313" key="7">
    <source>
        <dbReference type="Proteomes" id="UP000730482"/>
    </source>
</evidence>
<dbReference type="EMBL" id="JAAFYZ010000022">
    <property type="protein sequence ID" value="MBS2547087.1"/>
    <property type="molecule type" value="Genomic_DNA"/>
</dbReference>
<dbReference type="Pfam" id="PF03777">
    <property type="entry name" value="ChpA-C"/>
    <property type="match status" value="1"/>
</dbReference>
<proteinExistence type="predicted"/>
<protein>
    <submittedName>
        <fullName evidence="6">Chaplin</fullName>
    </submittedName>
</protein>
<evidence type="ECO:0000256" key="3">
    <source>
        <dbReference type="ARBA" id="ARBA00023087"/>
    </source>
</evidence>
<feature type="chain" id="PRO_5046544130" evidence="4">
    <location>
        <begin position="27"/>
        <end position="79"/>
    </location>
</feature>
<evidence type="ECO:0000256" key="2">
    <source>
        <dbReference type="ARBA" id="ARBA00022889"/>
    </source>
</evidence>
<keyword evidence="2" id="KW-0130">Cell adhesion</keyword>
<feature type="domain" description="Chaplin" evidence="5">
    <location>
        <begin position="38"/>
        <end position="78"/>
    </location>
</feature>
<accession>A0ABS5KM06</accession>
<reference evidence="6 7" key="1">
    <citation type="submission" date="2020-02" db="EMBL/GenBank/DDBJ databases">
        <title>Acidophilic actinobacteria isolated from forest soil.</title>
        <authorList>
            <person name="Golinska P."/>
        </authorList>
    </citation>
    <scope>NUCLEOTIDE SEQUENCE [LARGE SCALE GENOMIC DNA]</scope>
    <source>
        <strain evidence="6 7">NL8</strain>
    </source>
</reference>
<gene>
    <name evidence="6" type="ORF">KGQ19_09410</name>
</gene>
<dbReference type="RefSeq" id="WP_212008690.1">
    <property type="nucleotide sequence ID" value="NZ_JAAFYZ010000022.1"/>
</dbReference>
<evidence type="ECO:0000259" key="5">
    <source>
        <dbReference type="PROSITE" id="PS51884"/>
    </source>
</evidence>
<dbReference type="PROSITE" id="PS51884">
    <property type="entry name" value="CHAPLIN"/>
    <property type="match status" value="1"/>
</dbReference>
<keyword evidence="1" id="KW-0964">Secreted</keyword>
<feature type="signal peptide" evidence="4">
    <location>
        <begin position="1"/>
        <end position="26"/>
    </location>
</feature>
<comment type="caution">
    <text evidence="6">The sequence shown here is derived from an EMBL/GenBank/DDBJ whole genome shotgun (WGS) entry which is preliminary data.</text>
</comment>
<keyword evidence="3" id="KW-0034">Amyloid</keyword>
<evidence type="ECO:0000313" key="6">
    <source>
        <dbReference type="EMBL" id="MBS2547087.1"/>
    </source>
</evidence>
<name>A0ABS5KM06_9ACTN</name>
<dbReference type="InterPro" id="IPR005528">
    <property type="entry name" value="ChpA-H"/>
</dbReference>
<organism evidence="6 7">
    <name type="scientific">Catenulispora pinistramenti</name>
    <dbReference type="NCBI Taxonomy" id="2705254"/>
    <lineage>
        <taxon>Bacteria</taxon>
        <taxon>Bacillati</taxon>
        <taxon>Actinomycetota</taxon>
        <taxon>Actinomycetes</taxon>
        <taxon>Catenulisporales</taxon>
        <taxon>Catenulisporaceae</taxon>
        <taxon>Catenulispora</taxon>
    </lineage>
</organism>
<keyword evidence="7" id="KW-1185">Reference proteome</keyword>
<keyword evidence="1" id="KW-0134">Cell wall</keyword>
<evidence type="ECO:0000256" key="4">
    <source>
        <dbReference type="SAM" id="SignalP"/>
    </source>
</evidence>
<sequence length="79" mass="7485">MSMRKTIVAAAMAAFAVVGFAGTASASGAGAIGGAIGSPGLLSGNNIQVPVNIPINVCGDNVGILSALLGSAGNVCVNR</sequence>
<keyword evidence="4" id="KW-0732">Signal</keyword>